<gene>
    <name evidence="1" type="ORF">TIFTF001_022650</name>
</gene>
<keyword evidence="2" id="KW-1185">Reference proteome</keyword>
<name>A0AA88DFP3_FICCA</name>
<proteinExistence type="predicted"/>
<evidence type="ECO:0000313" key="2">
    <source>
        <dbReference type="Proteomes" id="UP001187192"/>
    </source>
</evidence>
<dbReference type="AlphaFoldDB" id="A0AA88DFP3"/>
<protein>
    <submittedName>
        <fullName evidence="1">Uncharacterized protein</fullName>
    </submittedName>
</protein>
<evidence type="ECO:0000313" key="1">
    <source>
        <dbReference type="EMBL" id="GMN53517.1"/>
    </source>
</evidence>
<sequence length="101" mass="10758">MEKFARPPQQRLQGQSSLVIISLAENTGLGSCWLRICGPELAHMEGTAGAGSWAALGLGLRSGLNWGQSARRWGRDQTGNKVRVEVGVKVSLGLGMRVGLD</sequence>
<dbReference type="Proteomes" id="UP001187192">
    <property type="component" value="Unassembled WGS sequence"/>
</dbReference>
<reference evidence="1" key="1">
    <citation type="submission" date="2023-07" db="EMBL/GenBank/DDBJ databases">
        <title>draft genome sequence of fig (Ficus carica).</title>
        <authorList>
            <person name="Takahashi T."/>
            <person name="Nishimura K."/>
        </authorList>
    </citation>
    <scope>NUCLEOTIDE SEQUENCE</scope>
</reference>
<accession>A0AA88DFP3</accession>
<comment type="caution">
    <text evidence="1">The sequence shown here is derived from an EMBL/GenBank/DDBJ whole genome shotgun (WGS) entry which is preliminary data.</text>
</comment>
<dbReference type="EMBL" id="BTGU01000046">
    <property type="protein sequence ID" value="GMN53517.1"/>
    <property type="molecule type" value="Genomic_DNA"/>
</dbReference>
<organism evidence="1 2">
    <name type="scientific">Ficus carica</name>
    <name type="common">Common fig</name>
    <dbReference type="NCBI Taxonomy" id="3494"/>
    <lineage>
        <taxon>Eukaryota</taxon>
        <taxon>Viridiplantae</taxon>
        <taxon>Streptophyta</taxon>
        <taxon>Embryophyta</taxon>
        <taxon>Tracheophyta</taxon>
        <taxon>Spermatophyta</taxon>
        <taxon>Magnoliopsida</taxon>
        <taxon>eudicotyledons</taxon>
        <taxon>Gunneridae</taxon>
        <taxon>Pentapetalae</taxon>
        <taxon>rosids</taxon>
        <taxon>fabids</taxon>
        <taxon>Rosales</taxon>
        <taxon>Moraceae</taxon>
        <taxon>Ficeae</taxon>
        <taxon>Ficus</taxon>
    </lineage>
</organism>